<sequence length="193" mass="21883">MQMQCMRHRITTEGSTNKGAKELKHSSKNLQQQWPRAQSRPSSPLSRRRRAPPPVVAGNLFPANSTRRIRLAEFVSASVQPDEGVSVLVVDRIGVVSTAIYREEPNYCNSGWSQAQVPARKLKPRLGTRSHHKGTTFYLHYKTHKWAATSRSTTSQPQPQKVIWNDRASQEESNATSNVPNNGRKRWELLEKS</sequence>
<dbReference type="Proteomes" id="UP000250235">
    <property type="component" value="Unassembled WGS sequence"/>
</dbReference>
<dbReference type="AlphaFoldDB" id="A0A2Z7BBP6"/>
<feature type="compositionally biased region" description="Polar residues" evidence="1">
    <location>
        <begin position="149"/>
        <end position="159"/>
    </location>
</feature>
<name>A0A2Z7BBP6_9LAMI</name>
<feature type="compositionally biased region" description="Polar residues" evidence="1">
    <location>
        <begin position="171"/>
        <end position="181"/>
    </location>
</feature>
<evidence type="ECO:0000313" key="2">
    <source>
        <dbReference type="EMBL" id="KZV30829.1"/>
    </source>
</evidence>
<accession>A0A2Z7BBP6</accession>
<keyword evidence="3" id="KW-1185">Reference proteome</keyword>
<feature type="region of interest" description="Disordered" evidence="1">
    <location>
        <begin position="1"/>
        <end position="59"/>
    </location>
</feature>
<proteinExistence type="predicted"/>
<gene>
    <name evidence="2" type="ORF">F511_36837</name>
</gene>
<organism evidence="2 3">
    <name type="scientific">Dorcoceras hygrometricum</name>
    <dbReference type="NCBI Taxonomy" id="472368"/>
    <lineage>
        <taxon>Eukaryota</taxon>
        <taxon>Viridiplantae</taxon>
        <taxon>Streptophyta</taxon>
        <taxon>Embryophyta</taxon>
        <taxon>Tracheophyta</taxon>
        <taxon>Spermatophyta</taxon>
        <taxon>Magnoliopsida</taxon>
        <taxon>eudicotyledons</taxon>
        <taxon>Gunneridae</taxon>
        <taxon>Pentapetalae</taxon>
        <taxon>asterids</taxon>
        <taxon>lamiids</taxon>
        <taxon>Lamiales</taxon>
        <taxon>Gesneriaceae</taxon>
        <taxon>Didymocarpoideae</taxon>
        <taxon>Trichosporeae</taxon>
        <taxon>Loxocarpinae</taxon>
        <taxon>Dorcoceras</taxon>
    </lineage>
</organism>
<feature type="compositionally biased region" description="Low complexity" evidence="1">
    <location>
        <begin position="35"/>
        <end position="45"/>
    </location>
</feature>
<reference evidence="2 3" key="1">
    <citation type="journal article" date="2015" name="Proc. Natl. Acad. Sci. U.S.A.">
        <title>The resurrection genome of Boea hygrometrica: A blueprint for survival of dehydration.</title>
        <authorList>
            <person name="Xiao L."/>
            <person name="Yang G."/>
            <person name="Zhang L."/>
            <person name="Yang X."/>
            <person name="Zhao S."/>
            <person name="Ji Z."/>
            <person name="Zhou Q."/>
            <person name="Hu M."/>
            <person name="Wang Y."/>
            <person name="Chen M."/>
            <person name="Xu Y."/>
            <person name="Jin H."/>
            <person name="Xiao X."/>
            <person name="Hu G."/>
            <person name="Bao F."/>
            <person name="Hu Y."/>
            <person name="Wan P."/>
            <person name="Li L."/>
            <person name="Deng X."/>
            <person name="Kuang T."/>
            <person name="Xiang C."/>
            <person name="Zhu J.K."/>
            <person name="Oliver M.J."/>
            <person name="He Y."/>
        </authorList>
    </citation>
    <scope>NUCLEOTIDE SEQUENCE [LARGE SCALE GENOMIC DNA]</scope>
    <source>
        <strain evidence="3">cv. XS01</strain>
    </source>
</reference>
<protein>
    <submittedName>
        <fullName evidence="2">Uncharacterized protein</fullName>
    </submittedName>
</protein>
<evidence type="ECO:0000313" key="3">
    <source>
        <dbReference type="Proteomes" id="UP000250235"/>
    </source>
</evidence>
<evidence type="ECO:0000256" key="1">
    <source>
        <dbReference type="SAM" id="MobiDB-lite"/>
    </source>
</evidence>
<feature type="region of interest" description="Disordered" evidence="1">
    <location>
        <begin position="149"/>
        <end position="193"/>
    </location>
</feature>
<dbReference type="EMBL" id="KV007807">
    <property type="protein sequence ID" value="KZV30829.1"/>
    <property type="molecule type" value="Genomic_DNA"/>
</dbReference>